<feature type="domain" description="LIM zinc-binding" evidence="17">
    <location>
        <begin position="818"/>
        <end position="875"/>
    </location>
</feature>
<evidence type="ECO:0000256" key="11">
    <source>
        <dbReference type="ARBA" id="ARBA00022949"/>
    </source>
</evidence>
<feature type="region of interest" description="Disordered" evidence="16">
    <location>
        <begin position="484"/>
        <end position="677"/>
    </location>
</feature>
<evidence type="ECO:0000256" key="4">
    <source>
        <dbReference type="ARBA" id="ARBA00005813"/>
    </source>
</evidence>
<feature type="domain" description="LIM zinc-binding" evidence="17">
    <location>
        <begin position="876"/>
        <end position="935"/>
    </location>
</feature>
<evidence type="ECO:0000256" key="15">
    <source>
        <dbReference type="PROSITE-ProRule" id="PRU00125"/>
    </source>
</evidence>
<dbReference type="GO" id="GO:0005925">
    <property type="term" value="C:focal adhesion"/>
    <property type="evidence" value="ECO:0007669"/>
    <property type="project" value="UniProtKB-SubCell"/>
</dbReference>
<dbReference type="CDD" id="cd09336">
    <property type="entry name" value="LIM1_Paxillin_like"/>
    <property type="match status" value="1"/>
</dbReference>
<feature type="region of interest" description="Disordered" evidence="16">
    <location>
        <begin position="693"/>
        <end position="740"/>
    </location>
</feature>
<dbReference type="InterPro" id="IPR001781">
    <property type="entry name" value="Znf_LIM"/>
</dbReference>
<dbReference type="Gene3D" id="2.10.110.10">
    <property type="entry name" value="Cysteine Rich Protein"/>
    <property type="match status" value="4"/>
</dbReference>
<dbReference type="Pfam" id="PF03535">
    <property type="entry name" value="Paxillin"/>
    <property type="match status" value="1"/>
</dbReference>
<dbReference type="Proteomes" id="UP000261680">
    <property type="component" value="Unplaced"/>
</dbReference>
<dbReference type="InterPro" id="IPR001904">
    <property type="entry name" value="Paxillin_Lim_dom4"/>
</dbReference>
<dbReference type="PRINTS" id="PR00832">
    <property type="entry name" value="PAXILLIN"/>
</dbReference>
<feature type="region of interest" description="Disordered" evidence="16">
    <location>
        <begin position="19"/>
        <end position="138"/>
    </location>
</feature>
<reference evidence="19" key="1">
    <citation type="submission" date="2025-08" db="UniProtKB">
        <authorList>
            <consortium name="RefSeq"/>
        </authorList>
    </citation>
    <scope>IDENTIFICATION</scope>
    <source>
        <tissue evidence="19">Whole blood</tissue>
    </source>
</reference>
<evidence type="ECO:0000259" key="17">
    <source>
        <dbReference type="PROSITE" id="PS50023"/>
    </source>
</evidence>
<feature type="domain" description="LIM zinc-binding" evidence="17">
    <location>
        <begin position="936"/>
        <end position="993"/>
    </location>
</feature>
<feature type="compositionally biased region" description="Polar residues" evidence="16">
    <location>
        <begin position="361"/>
        <end position="372"/>
    </location>
</feature>
<feature type="compositionally biased region" description="Polar residues" evidence="16">
    <location>
        <begin position="318"/>
        <end position="329"/>
    </location>
</feature>
<keyword evidence="5" id="KW-0963">Cytoplasm</keyword>
<feature type="region of interest" description="Disordered" evidence="16">
    <location>
        <begin position="157"/>
        <end position="263"/>
    </location>
</feature>
<keyword evidence="7 15" id="KW-0479">Metal-binding</keyword>
<dbReference type="CTD" id="5829"/>
<dbReference type="InterPro" id="IPR047072">
    <property type="entry name" value="Paxillin_Lim_dom2"/>
</dbReference>
<keyword evidence="13" id="KW-0206">Cytoskeleton</keyword>
<keyword evidence="18" id="KW-1185">Reference proteome</keyword>
<dbReference type="RefSeq" id="XP_040475785.1">
    <property type="nucleotide sequence ID" value="XM_040619851.1"/>
</dbReference>
<evidence type="ECO:0000256" key="13">
    <source>
        <dbReference type="ARBA" id="ARBA00023212"/>
    </source>
</evidence>
<keyword evidence="10" id="KW-0130">Cell adhesion</keyword>
<dbReference type="AlphaFoldDB" id="A0A8M1F156"/>
<name>A0A8M1F156_URSMA</name>
<accession>A0A8M1F156</accession>
<dbReference type="FunFam" id="2.10.110.10:FF:000009">
    <property type="entry name" value="Paxillin isoform 1"/>
    <property type="match status" value="1"/>
</dbReference>
<feature type="compositionally biased region" description="Polar residues" evidence="16">
    <location>
        <begin position="236"/>
        <end position="263"/>
    </location>
</feature>
<dbReference type="GO" id="GO:0007179">
    <property type="term" value="P:transforming growth factor beta receptor signaling pathway"/>
    <property type="evidence" value="ECO:0007669"/>
    <property type="project" value="TreeGrafter"/>
</dbReference>
<proteinExistence type="inferred from homology"/>
<dbReference type="SMART" id="SM00132">
    <property type="entry name" value="LIM"/>
    <property type="match status" value="4"/>
</dbReference>
<feature type="region of interest" description="Disordered" evidence="16">
    <location>
        <begin position="277"/>
        <end position="378"/>
    </location>
</feature>
<comment type="similarity">
    <text evidence="4">Belongs to the paxillin family.</text>
</comment>
<feature type="compositionally biased region" description="Polar residues" evidence="16">
    <location>
        <begin position="562"/>
        <end position="574"/>
    </location>
</feature>
<dbReference type="CDD" id="cd09407">
    <property type="entry name" value="LIM2_Paxillin"/>
    <property type="match status" value="1"/>
</dbReference>
<evidence type="ECO:0000256" key="5">
    <source>
        <dbReference type="ARBA" id="ARBA00022490"/>
    </source>
</evidence>
<dbReference type="Pfam" id="PF00412">
    <property type="entry name" value="LIM"/>
    <property type="match status" value="4"/>
</dbReference>
<dbReference type="FunFam" id="2.10.110.10:FF:000012">
    <property type="entry name" value="Paxillin isoform 1"/>
    <property type="match status" value="1"/>
</dbReference>
<dbReference type="GO" id="GO:0005938">
    <property type="term" value="C:cell cortex"/>
    <property type="evidence" value="ECO:0007669"/>
    <property type="project" value="UniProtKB-SubCell"/>
</dbReference>
<dbReference type="CDD" id="cd09411">
    <property type="entry name" value="LIM4_Paxillin"/>
    <property type="match status" value="1"/>
</dbReference>
<dbReference type="GO" id="GO:0043542">
    <property type="term" value="P:endothelial cell migration"/>
    <property type="evidence" value="ECO:0007669"/>
    <property type="project" value="TreeGrafter"/>
</dbReference>
<protein>
    <recommendedName>
        <fullName evidence="14">Paxillin</fullName>
    </recommendedName>
</protein>
<dbReference type="FunFam" id="2.10.110.10:FF:000018">
    <property type="entry name" value="Paxillin isoform 1"/>
    <property type="match status" value="1"/>
</dbReference>
<feature type="domain" description="LIM zinc-binding" evidence="17">
    <location>
        <begin position="758"/>
        <end position="817"/>
    </location>
</feature>
<feature type="compositionally biased region" description="Pro residues" evidence="16">
    <location>
        <begin position="291"/>
        <end position="311"/>
    </location>
</feature>
<evidence type="ECO:0000256" key="3">
    <source>
        <dbReference type="ARBA" id="ARBA00004544"/>
    </source>
</evidence>
<keyword evidence="6" id="KW-0597">Phosphoprotein</keyword>
<dbReference type="FunFam" id="2.10.110.10:FF:000008">
    <property type="entry name" value="Paxillin isoform 1"/>
    <property type="match status" value="1"/>
</dbReference>
<dbReference type="CDD" id="cd09338">
    <property type="entry name" value="LIM3_Paxillin_like"/>
    <property type="match status" value="1"/>
</dbReference>
<keyword evidence="11" id="KW-0965">Cell junction</keyword>
<keyword evidence="12 15" id="KW-0440">LIM domain</keyword>
<evidence type="ECO:0000256" key="10">
    <source>
        <dbReference type="ARBA" id="ARBA00022889"/>
    </source>
</evidence>
<dbReference type="GeneID" id="103678355"/>
<evidence type="ECO:0000256" key="6">
    <source>
        <dbReference type="ARBA" id="ARBA00022553"/>
    </source>
</evidence>
<comment type="subcellular location">
    <subcellularLocation>
        <location evidence="2">Cell junction</location>
        <location evidence="2">Focal adhesion</location>
    </subcellularLocation>
    <subcellularLocation>
        <location evidence="3">Cytoplasm</location>
        <location evidence="3">Cell cortex</location>
    </subcellularLocation>
    <subcellularLocation>
        <location evidence="1">Cytoplasm</location>
        <location evidence="1">Cytoskeleton</location>
    </subcellularLocation>
</comment>
<feature type="compositionally biased region" description="Low complexity" evidence="16">
    <location>
        <begin position="622"/>
        <end position="632"/>
    </location>
</feature>
<evidence type="ECO:0000256" key="8">
    <source>
        <dbReference type="ARBA" id="ARBA00022737"/>
    </source>
</evidence>
<dbReference type="GO" id="GO:0046872">
    <property type="term" value="F:metal ion binding"/>
    <property type="evidence" value="ECO:0007669"/>
    <property type="project" value="UniProtKB-KW"/>
</dbReference>
<feature type="compositionally biased region" description="Pro residues" evidence="16">
    <location>
        <begin position="45"/>
        <end position="54"/>
    </location>
</feature>
<dbReference type="InterPro" id="IPR047075">
    <property type="entry name" value="Paxillin_TGFB1I1_LIM_dom1"/>
</dbReference>
<feature type="compositionally biased region" description="Polar residues" evidence="16">
    <location>
        <begin position="92"/>
        <end position="101"/>
    </location>
</feature>
<dbReference type="SUPFAM" id="SSF57716">
    <property type="entry name" value="Glucocorticoid receptor-like (DNA-binding domain)"/>
    <property type="match status" value="5"/>
</dbReference>
<keyword evidence="8" id="KW-0677">Repeat</keyword>
<dbReference type="PROSITE" id="PS00478">
    <property type="entry name" value="LIM_DOMAIN_1"/>
    <property type="match status" value="3"/>
</dbReference>
<evidence type="ECO:0000256" key="1">
    <source>
        <dbReference type="ARBA" id="ARBA00004245"/>
    </source>
</evidence>
<evidence type="ECO:0000256" key="14">
    <source>
        <dbReference type="ARBA" id="ARBA00023808"/>
    </source>
</evidence>
<evidence type="ECO:0000256" key="7">
    <source>
        <dbReference type="ARBA" id="ARBA00022723"/>
    </source>
</evidence>
<dbReference type="PROSITE" id="PS50023">
    <property type="entry name" value="LIM_DOMAIN_2"/>
    <property type="match status" value="4"/>
</dbReference>
<dbReference type="PANTHER" id="PTHR24216:SF11">
    <property type="entry name" value="PAXILLIN"/>
    <property type="match status" value="1"/>
</dbReference>
<sequence length="993" mass="106484">MDDLDALLADLESTTSHISKRPVFLPEETPYSYPTGNHTYQEIAVPPPIPPPPSSEALNGTILDPLDQWQPSASRFIHQQPQSPSPVYDSGAKTSSASVPQDGTGPPCSRAGEEEHVYSFPNKQKSAEPSPTVMSSSLGSNLSELDRLLLELNAVQHNPPGFSADEANSSPPLPGALSPHYGIPENNSPLGGKAGPLTKEKPKRNGGRGLEDVRPSVESLLDELESSVPSPVPAITVNQGEMSSPQRVTSSQQQTRISASSATRELDELMASLSDFKTSSSAVALSSPGLLPKPAPSPHHIPSPSPPPPGPSVFSPSTTKLSSGGQAPTQEVPCLEDPDNGRGLLPPVAPSWLDLAGLQATPDTPSSRSPSVEGSLGPFGAESRAQVWRYLPNLTNALSRAPPCHMPPRQAGHAGPQELGDPHRLLANPLYPEDAMAAAREQPWALEALRPEIPHGATSSFQEATEPAVVAVDRQAIFPDTWSLTKECGQRKQRAKPEPGEPASSHPAPVDEEQLGQRPMTGSLVRPTQGPETPRWPEGTTEAAAEAKREQPELPPAVVMDTPNTTERISTSGQVVFPPGSPVPLRRTFSVLASPPPPPVPLLQQHKDTSASSPSPSPSLPAPSSLGPSALARGSPGVPSAVAGLQEEGVQGPTPPPPAPHTWRSVGCQTDEDPLFPPMQIQGLEQMADGEAWAAGWPPNDRQSSPEGQDEGGFMAQGKTGSSSPPGGPPKPGSQLDSMLGSLQSDLNKLGVATVAKGVCGACKKPIAGQVVTAMGKTWHPEHFVCTHCQEEIGSRNFFERDGQPYCEKDYHNLFSPRCYYCNGPILDKVVTALDRTWHPEHFFCAQCGAFFGPEGFHEKDGKAYCRKDYFDMFAPKCGGCARAILENYISALNTLWHPECFVCRECFTPFINGSFFEHDGQPYCEVHYHERRGSLCSGCQKPITGRCITAMAKKFHPEHFVCAFCLKQLNKGTFKEQNDKPYCQNCFLKLFC</sequence>
<dbReference type="OrthoDB" id="15567at2759"/>
<dbReference type="GO" id="GO:0005856">
    <property type="term" value="C:cytoskeleton"/>
    <property type="evidence" value="ECO:0007669"/>
    <property type="project" value="UniProtKB-SubCell"/>
</dbReference>
<dbReference type="PANTHER" id="PTHR24216">
    <property type="entry name" value="PAXILLIN-RELATED"/>
    <property type="match status" value="1"/>
</dbReference>
<feature type="compositionally biased region" description="Polar residues" evidence="16">
    <location>
        <begin position="69"/>
        <end position="82"/>
    </location>
</feature>
<evidence type="ECO:0000313" key="18">
    <source>
        <dbReference type="Proteomes" id="UP000261680"/>
    </source>
</evidence>
<evidence type="ECO:0000256" key="2">
    <source>
        <dbReference type="ARBA" id="ARBA00004246"/>
    </source>
</evidence>
<evidence type="ECO:0000256" key="16">
    <source>
        <dbReference type="SAM" id="MobiDB-lite"/>
    </source>
</evidence>
<evidence type="ECO:0000313" key="19">
    <source>
        <dbReference type="RefSeq" id="XP_040475785.1"/>
    </source>
</evidence>
<dbReference type="GO" id="GO:0034446">
    <property type="term" value="P:substrate adhesion-dependent cell spreading"/>
    <property type="evidence" value="ECO:0007669"/>
    <property type="project" value="TreeGrafter"/>
</dbReference>
<evidence type="ECO:0000256" key="9">
    <source>
        <dbReference type="ARBA" id="ARBA00022833"/>
    </source>
</evidence>
<feature type="compositionally biased region" description="Polar residues" evidence="16">
    <location>
        <begin position="121"/>
        <end position="137"/>
    </location>
</feature>
<organism evidence="18 19">
    <name type="scientific">Ursus maritimus</name>
    <name type="common">Polar bear</name>
    <name type="synonym">Thalarctos maritimus</name>
    <dbReference type="NCBI Taxonomy" id="29073"/>
    <lineage>
        <taxon>Eukaryota</taxon>
        <taxon>Metazoa</taxon>
        <taxon>Chordata</taxon>
        <taxon>Craniata</taxon>
        <taxon>Vertebrata</taxon>
        <taxon>Euteleostomi</taxon>
        <taxon>Mammalia</taxon>
        <taxon>Eutheria</taxon>
        <taxon>Laurasiatheria</taxon>
        <taxon>Carnivora</taxon>
        <taxon>Caniformia</taxon>
        <taxon>Ursidae</taxon>
        <taxon>Ursus</taxon>
    </lineage>
</organism>
<keyword evidence="9 15" id="KW-0862">Zinc</keyword>
<gene>
    <name evidence="19" type="primary">PXN</name>
</gene>
<evidence type="ECO:0000256" key="12">
    <source>
        <dbReference type="ARBA" id="ARBA00023038"/>
    </source>
</evidence>